<evidence type="ECO:0000256" key="6">
    <source>
        <dbReference type="SAM" id="MobiDB-lite"/>
    </source>
</evidence>
<dbReference type="Pfam" id="PF13927">
    <property type="entry name" value="Ig_3"/>
    <property type="match status" value="1"/>
</dbReference>
<dbReference type="GO" id="GO:0098609">
    <property type="term" value="P:cell-cell adhesion"/>
    <property type="evidence" value="ECO:0007669"/>
    <property type="project" value="TreeGrafter"/>
</dbReference>
<dbReference type="InterPro" id="IPR007110">
    <property type="entry name" value="Ig-like_dom"/>
</dbReference>
<feature type="domain" description="Ig-like" evidence="8">
    <location>
        <begin position="503"/>
        <end position="564"/>
    </location>
</feature>
<keyword evidence="10" id="KW-1185">Reference proteome</keyword>
<feature type="region of interest" description="Disordered" evidence="6">
    <location>
        <begin position="1779"/>
        <end position="1798"/>
    </location>
</feature>
<dbReference type="PROSITE" id="PS50835">
    <property type="entry name" value="IG_LIKE"/>
    <property type="match status" value="11"/>
</dbReference>
<feature type="domain" description="Ig-like" evidence="8">
    <location>
        <begin position="1018"/>
        <end position="1118"/>
    </location>
</feature>
<dbReference type="GO" id="GO:0050839">
    <property type="term" value="F:cell adhesion molecule binding"/>
    <property type="evidence" value="ECO:0007669"/>
    <property type="project" value="TreeGrafter"/>
</dbReference>
<feature type="domain" description="Ig-like" evidence="8">
    <location>
        <begin position="799"/>
        <end position="878"/>
    </location>
</feature>
<dbReference type="PANTHER" id="PTHR11640">
    <property type="entry name" value="NEPHRIN"/>
    <property type="match status" value="1"/>
</dbReference>
<feature type="chain" id="PRO_5004717606" description="Ig-like domain-containing protein" evidence="7">
    <location>
        <begin position="22"/>
        <end position="2003"/>
    </location>
</feature>
<dbReference type="InterPro" id="IPR013783">
    <property type="entry name" value="Ig-like_fold"/>
</dbReference>
<feature type="signal peptide" evidence="7">
    <location>
        <begin position="1"/>
        <end position="21"/>
    </location>
</feature>
<evidence type="ECO:0000313" key="9">
    <source>
        <dbReference type="EMBL" id="ESO84038.1"/>
    </source>
</evidence>
<dbReference type="Pfam" id="PF13895">
    <property type="entry name" value="Ig_2"/>
    <property type="match status" value="1"/>
</dbReference>
<name>V3Z0M8_LOTGI</name>
<dbReference type="InterPro" id="IPR036179">
    <property type="entry name" value="Ig-like_dom_sf"/>
</dbReference>
<feature type="domain" description="Ig-like" evidence="8">
    <location>
        <begin position="1885"/>
        <end position="1968"/>
    </location>
</feature>
<feature type="region of interest" description="Disordered" evidence="6">
    <location>
        <begin position="669"/>
        <end position="695"/>
    </location>
</feature>
<evidence type="ECO:0000256" key="3">
    <source>
        <dbReference type="ARBA" id="ARBA00023157"/>
    </source>
</evidence>
<dbReference type="HOGENOM" id="CLU_233874_0_0_1"/>
<reference evidence="9 10" key="1">
    <citation type="journal article" date="2013" name="Nature">
        <title>Insights into bilaterian evolution from three spiralian genomes.</title>
        <authorList>
            <person name="Simakov O."/>
            <person name="Marletaz F."/>
            <person name="Cho S.J."/>
            <person name="Edsinger-Gonzales E."/>
            <person name="Havlak P."/>
            <person name="Hellsten U."/>
            <person name="Kuo D.H."/>
            <person name="Larsson T."/>
            <person name="Lv J."/>
            <person name="Arendt D."/>
            <person name="Savage R."/>
            <person name="Osoegawa K."/>
            <person name="de Jong P."/>
            <person name="Grimwood J."/>
            <person name="Chapman J.A."/>
            <person name="Shapiro H."/>
            <person name="Aerts A."/>
            <person name="Otillar R.P."/>
            <person name="Terry A.Y."/>
            <person name="Boore J.L."/>
            <person name="Grigoriev I.V."/>
            <person name="Lindberg D.R."/>
            <person name="Seaver E.C."/>
            <person name="Weisblat D.A."/>
            <person name="Putnam N.H."/>
            <person name="Rokhsar D.S."/>
        </authorList>
    </citation>
    <scope>NUCLEOTIDE SEQUENCE [LARGE SCALE GENOMIC DNA]</scope>
</reference>
<feature type="compositionally biased region" description="Low complexity" evidence="6">
    <location>
        <begin position="669"/>
        <end position="688"/>
    </location>
</feature>
<evidence type="ECO:0000256" key="1">
    <source>
        <dbReference type="ARBA" id="ARBA00004479"/>
    </source>
</evidence>
<keyword evidence="4" id="KW-0325">Glycoprotein</keyword>
<keyword evidence="3" id="KW-1015">Disulfide bond</keyword>
<evidence type="ECO:0000256" key="5">
    <source>
        <dbReference type="ARBA" id="ARBA00023319"/>
    </source>
</evidence>
<evidence type="ECO:0000259" key="8">
    <source>
        <dbReference type="PROSITE" id="PS50835"/>
    </source>
</evidence>
<feature type="region of interest" description="Disordered" evidence="6">
    <location>
        <begin position="982"/>
        <end position="1025"/>
    </location>
</feature>
<keyword evidence="2" id="KW-0472">Membrane</keyword>
<dbReference type="InterPro" id="IPR051275">
    <property type="entry name" value="Cell_adhesion_signaling"/>
</dbReference>
<keyword evidence="7" id="KW-0732">Signal</keyword>
<dbReference type="Proteomes" id="UP000030746">
    <property type="component" value="Unassembled WGS sequence"/>
</dbReference>
<feature type="domain" description="Ig-like" evidence="8">
    <location>
        <begin position="1792"/>
        <end position="1878"/>
    </location>
</feature>
<accession>V3Z0M8</accession>
<feature type="domain" description="Ig-like" evidence="8">
    <location>
        <begin position="1451"/>
        <end position="1518"/>
    </location>
</feature>
<dbReference type="OrthoDB" id="6162853at2759"/>
<comment type="subcellular location">
    <subcellularLocation>
        <location evidence="1">Membrane</location>
        <topology evidence="1">Single-pass type I membrane protein</topology>
    </subcellularLocation>
</comment>
<dbReference type="RefSeq" id="XP_009065166.1">
    <property type="nucleotide sequence ID" value="XM_009066918.1"/>
</dbReference>
<dbReference type="SMART" id="SM00409">
    <property type="entry name" value="IG"/>
    <property type="match status" value="17"/>
</dbReference>
<feature type="domain" description="Ig-like" evidence="8">
    <location>
        <begin position="359"/>
        <end position="472"/>
    </location>
</feature>
<dbReference type="GO" id="GO:0005911">
    <property type="term" value="C:cell-cell junction"/>
    <property type="evidence" value="ECO:0007669"/>
    <property type="project" value="TreeGrafter"/>
</dbReference>
<feature type="region of interest" description="Disordered" evidence="6">
    <location>
        <begin position="329"/>
        <end position="383"/>
    </location>
</feature>
<dbReference type="InterPro" id="IPR003598">
    <property type="entry name" value="Ig_sub2"/>
</dbReference>
<feature type="domain" description="Ig-like" evidence="8">
    <location>
        <begin position="687"/>
        <end position="784"/>
    </location>
</feature>
<proteinExistence type="predicted"/>
<feature type="domain" description="Ig-like" evidence="8">
    <location>
        <begin position="1149"/>
        <end position="1214"/>
    </location>
</feature>
<feature type="compositionally biased region" description="Low complexity" evidence="6">
    <location>
        <begin position="329"/>
        <end position="373"/>
    </location>
</feature>
<dbReference type="GO" id="GO:0005886">
    <property type="term" value="C:plasma membrane"/>
    <property type="evidence" value="ECO:0007669"/>
    <property type="project" value="TreeGrafter"/>
</dbReference>
<feature type="domain" description="Ig-like" evidence="8">
    <location>
        <begin position="158"/>
        <end position="223"/>
    </location>
</feature>
<dbReference type="Gene3D" id="2.60.40.10">
    <property type="entry name" value="Immunoglobulins"/>
    <property type="match status" value="7"/>
</dbReference>
<feature type="region of interest" description="Disordered" evidence="6">
    <location>
        <begin position="1641"/>
        <end position="1770"/>
    </location>
</feature>
<organism evidence="9 10">
    <name type="scientific">Lottia gigantea</name>
    <name type="common">Giant owl limpet</name>
    <dbReference type="NCBI Taxonomy" id="225164"/>
    <lineage>
        <taxon>Eukaryota</taxon>
        <taxon>Metazoa</taxon>
        <taxon>Spiralia</taxon>
        <taxon>Lophotrochozoa</taxon>
        <taxon>Mollusca</taxon>
        <taxon>Gastropoda</taxon>
        <taxon>Patellogastropoda</taxon>
        <taxon>Lottioidea</taxon>
        <taxon>Lottiidae</taxon>
        <taxon>Lottia</taxon>
    </lineage>
</organism>
<dbReference type="EMBL" id="KB203566">
    <property type="protein sequence ID" value="ESO84038.1"/>
    <property type="molecule type" value="Genomic_DNA"/>
</dbReference>
<protein>
    <recommendedName>
        <fullName evidence="8">Ig-like domain-containing protein</fullName>
    </recommendedName>
</protein>
<dbReference type="KEGG" id="lgi:LOTGIDRAFT_229571"/>
<gene>
    <name evidence="9" type="ORF">LOTGIDRAFT_229571</name>
</gene>
<keyword evidence="5" id="KW-0393">Immunoglobulin domain</keyword>
<evidence type="ECO:0000256" key="4">
    <source>
        <dbReference type="ARBA" id="ARBA00023180"/>
    </source>
</evidence>
<feature type="compositionally biased region" description="Low complexity" evidence="6">
    <location>
        <begin position="982"/>
        <end position="1019"/>
    </location>
</feature>
<dbReference type="OMA" id="GIMTSNY"/>
<dbReference type="PANTHER" id="PTHR11640:SF164">
    <property type="entry name" value="MAM DOMAIN-CONTAINING GLYCOSYLPHOSPHATIDYLINOSITOL ANCHOR PROTEIN 1"/>
    <property type="match status" value="1"/>
</dbReference>
<sequence length="2003" mass="215302">MRTKIWTTLFLMLLSLECTNAMVITSGMSLTSTNNNPAVDSSVTLTCHTPGYDEITWSGPNGVFIIFAPNCFRLSEAESTHITYISVSCGGGSSVLTINNFDPARDAGGWSCSGYSTMGSSDSASITLTAAASEVENIKITTDLAFIDHYDTISLLYGEKETIHCSADCQNSCQFTWHLNNQLVSSSDELVIDLQSTPATPGGKYICTASSGGDSITKNVTINRWARDTIIFSPPDDILNVNEGDNVTVICDGTTNSHYCSGPMNFECYTSWNTMSAGYTSSPLELSFYNITLDKTGRHYCIHNEFEESSNTQINLYKSVQINVIDSSTSATPSTTTTTTPSIPSTTPSSTTSITPTTPSTTEQPTTTTQDTPGMSLTSTNNNPTVDSSVTLTCQTLGFDEITWRGPSGVYILFINCLRLSEAETTRITYISVSCGGLLTINNFDPGRDAGTWSCSGNSIGMMGLSDSASITLTAAASHVKNIKITTDIAFIDHYDTISLLYGEKETIHCSADCQNRCQFTWHLNNQLVSSCDELVIDVQTPGGKYMCTASSGVDSITKNVTINRMERDTIIFSPPDDILNVNEGDNVTVICGANSYYCSSQMNFECYTSWNTMSVGYTSSPLELSFYNITLDKTGRHYCIHDAFEESSNTQFTIYRSVQINVIANSTSATSPSTTTQQPTTTTPDPSGMSLTSTNNNPAVDSSVTLTCQAHRLDVVTWNGPNGVYISFSTGCYRLIEKESNHISYISVSCGGGKSVLTINNFDPARDSGSWSCSTYSDSASINLIAIASHVESIKITSEIAYIDYHDSITLLNGEKETIHCSADCQNSCQFTWHLNNQLVSSCDELVIDLQSTPASPGGKYMCTASSGSDSLSKNVTLYTKSRDTIKFSPPDTILNVNEGDNVTVICDGMDDYSCSGFEGVDCTDSWNTMSTSHELKFYNIELDKTGKYYCIHEVNEQSSNTRYKYYRSVQINVLSSSTSTVSTTSTIPTTPSTTTTPSLTTPSITEQPTTTTQDTPEMSLTSTNYNPTVDSLVTLSCVASSYDEITWTGPSGVYILFSGCFRISEAESTHITYISVSCGGGGSDLTINSFDPARDAGSWSCSGNSIMGLTVSASITLTATASEVENIKITTDLAFIDHYDTISLLYGEKETIHCSADCHNSCQFTWHLNNQLVSSSDELVIDLQSTPVSPGGKYMCTATSGGDSITKNVTINRMERDTIIFSPPDTILNVNEGDNVTVICDENSYYCSSPTGFVCDIYWNTMSVGYTSSPLELSFYNITLDKTGRHYCIHDAFAKSSNTQINLYKSVQINVKDTPGMSLTSTNYNPEVDSSVTLTCQTLGFDEITWTGPSGVFIIFAPNCFRISEAESTHITYISVSCGGGSSVLTINNFDPGRDAGRWSCSGNSVGMVGSSDSASIILTAAASEVENIKITTDLAFIDHYDTISLLYGEKETIHCSADCQNSCQFTWHLNNQLVSSSDELVFDLQSTPATPTPGGKYMCTASSGGDSITRNVTINMQSRETIIFSPPDDILNVNEGDNVTVICDGKTNDYGCAITGIQCTDSWYTMSTSHELRFYNIELDKTGKYYCIHEFYEQSSNTRYTYYRSVQINVIATTTSVLSSSTSGTTSTILVTSSSTSVLSSSTSGTTSTMPVTASSTSVLSSSTSGTTSTMPVTASSTSVLSSSTSGTTSTMPVTASSTSVLSSSTSGTTSTMPVTASSTSVLSSSTSGITSTMTETTSPTSVLSSPTSGTTSTMPETTSSNSITTSYTSNTAYTETSPISATTPSTSPSTASSYITSLRVDSSSDPQHVQEGSDLKLTCFADCQPVDSCVYTWKFNDNMIANTHECKMDNITRQATGTYTCSASNGQTMSKAIDVKVNYPPSAMTISRVPDKSAYNVKSSITLTCNVDCVPKPTLTWRKGSEVILISNTFNYLSLSNVLTGDSGEYTCTADNGIGDQTATTSINIKYIPSGSGGSGASSMYWMSSHKILLMIVIVYILH</sequence>
<dbReference type="SMART" id="SM00408">
    <property type="entry name" value="IGc2"/>
    <property type="match status" value="5"/>
</dbReference>
<evidence type="ECO:0000313" key="10">
    <source>
        <dbReference type="Proteomes" id="UP000030746"/>
    </source>
</evidence>
<feature type="domain" description="Ig-like" evidence="8">
    <location>
        <begin position="1317"/>
        <end position="1420"/>
    </location>
</feature>
<dbReference type="GeneID" id="20248046"/>
<dbReference type="CTD" id="20248046"/>
<dbReference type="SUPFAM" id="SSF48726">
    <property type="entry name" value="Immunoglobulin"/>
    <property type="match status" value="7"/>
</dbReference>
<evidence type="ECO:0000256" key="2">
    <source>
        <dbReference type="ARBA" id="ARBA00023136"/>
    </source>
</evidence>
<evidence type="ECO:0000256" key="7">
    <source>
        <dbReference type="SAM" id="SignalP"/>
    </source>
</evidence>
<dbReference type="InterPro" id="IPR003599">
    <property type="entry name" value="Ig_sub"/>
</dbReference>